<name>L0DNF5_SINAD</name>
<sequence length="452" mass="49137">MSSHVGPSRRKWAVANRPSHGKTVRGGFLLCIVTVILCLWGVPTARAEIQVGAAVRVITPNPLLPVSGGMGAPKPAQEKRGELTARAMVVRKGDVSIAVVALDLLGFPSVLGDRVRAKVSRIPAENILIGATHTHSAPDCYAFPDGKGGHSGDLAYMASVCDQTAEAINEAIDRLQPARIKVATGEAQGKIAYNYYAPDLYDRRMSVIQALNSDGQTIATLVNYAIHPEVLGNSIGILSPDLVGPLCAKIESQAGGTALFMNGAQGGMVTADNRNLDQPRDPQRAYWADSRSWDECLRIGHLMADEALRLVKDVPEQKDPALFCNSIRVRFPVDSKLMWAVVTGSPLNYPYNKDQSIHARINLINLGDAQILTIPGEALPNIGAYLKRKMRGKHNLLFGLTNDAFGYILTKVDFQSFPRYEYVSRTSLGEMTGEILIEKSLEFVNQSPQPDR</sequence>
<accession>L0DNF5</accession>
<proteinExistence type="predicted"/>
<protein>
    <submittedName>
        <fullName evidence="2">Neutral/alkaline non-lysosomal ceramidase</fullName>
    </submittedName>
</protein>
<evidence type="ECO:0000313" key="3">
    <source>
        <dbReference type="Proteomes" id="UP000010798"/>
    </source>
</evidence>
<dbReference type="OrthoDB" id="240932at2"/>
<dbReference type="HOGENOM" id="CLU_030011_5_0_0"/>
<evidence type="ECO:0000313" key="2">
    <source>
        <dbReference type="EMBL" id="AGA30889.1"/>
    </source>
</evidence>
<evidence type="ECO:0000256" key="1">
    <source>
        <dbReference type="SAM" id="MobiDB-lite"/>
    </source>
</evidence>
<reference evidence="2 3" key="1">
    <citation type="submission" date="2012-02" db="EMBL/GenBank/DDBJ databases">
        <title>Complete sequence of chromosome of Singulisphaera acidiphila DSM 18658.</title>
        <authorList>
            <consortium name="US DOE Joint Genome Institute (JGI-PGF)"/>
            <person name="Lucas S."/>
            <person name="Copeland A."/>
            <person name="Lapidus A."/>
            <person name="Glavina del Rio T."/>
            <person name="Dalin E."/>
            <person name="Tice H."/>
            <person name="Bruce D."/>
            <person name="Goodwin L."/>
            <person name="Pitluck S."/>
            <person name="Peters L."/>
            <person name="Ovchinnikova G."/>
            <person name="Chertkov O."/>
            <person name="Kyrpides N."/>
            <person name="Mavromatis K."/>
            <person name="Ivanova N."/>
            <person name="Brettin T."/>
            <person name="Detter J.C."/>
            <person name="Han C."/>
            <person name="Larimer F."/>
            <person name="Land M."/>
            <person name="Hauser L."/>
            <person name="Markowitz V."/>
            <person name="Cheng J.-F."/>
            <person name="Hugenholtz P."/>
            <person name="Woyke T."/>
            <person name="Wu D."/>
            <person name="Tindall B."/>
            <person name="Pomrenke H."/>
            <person name="Brambilla E."/>
            <person name="Klenk H.-P."/>
            <person name="Eisen J.A."/>
        </authorList>
    </citation>
    <scope>NUCLEOTIDE SEQUENCE [LARGE SCALE GENOMIC DNA]</scope>
    <source>
        <strain evidence="3">ATCC BAA-1392 / DSM 18658 / VKM B-2454 / MOB10</strain>
    </source>
</reference>
<organism evidence="2 3">
    <name type="scientific">Singulisphaera acidiphila (strain ATCC BAA-1392 / DSM 18658 / VKM B-2454 / MOB10)</name>
    <dbReference type="NCBI Taxonomy" id="886293"/>
    <lineage>
        <taxon>Bacteria</taxon>
        <taxon>Pseudomonadati</taxon>
        <taxon>Planctomycetota</taxon>
        <taxon>Planctomycetia</taxon>
        <taxon>Isosphaerales</taxon>
        <taxon>Isosphaeraceae</taxon>
        <taxon>Singulisphaera</taxon>
    </lineage>
</organism>
<dbReference type="STRING" id="886293.Sinac_6825"/>
<dbReference type="RefSeq" id="WP_015249963.1">
    <property type="nucleotide sequence ID" value="NC_019892.1"/>
</dbReference>
<dbReference type="KEGG" id="saci:Sinac_6825"/>
<keyword evidence="3" id="KW-1185">Reference proteome</keyword>
<dbReference type="eggNOG" id="COG3356">
    <property type="taxonomic scope" value="Bacteria"/>
</dbReference>
<gene>
    <name evidence="2" type="ordered locus">Sinac_6825</name>
</gene>
<dbReference type="EMBL" id="CP003364">
    <property type="protein sequence ID" value="AGA30889.1"/>
    <property type="molecule type" value="Genomic_DNA"/>
</dbReference>
<feature type="region of interest" description="Disordered" evidence="1">
    <location>
        <begin position="1"/>
        <end position="20"/>
    </location>
</feature>
<dbReference type="Proteomes" id="UP000010798">
    <property type="component" value="Chromosome"/>
</dbReference>
<dbReference type="AlphaFoldDB" id="L0DNF5"/>